<name>A0AAN8QD41_9TELE</name>
<comment type="caution">
    <text evidence="3">The sequence shown here is derived from an EMBL/GenBank/DDBJ whole genome shotgun (WGS) entry which is preliminary data.</text>
</comment>
<keyword evidence="4" id="KW-1185">Reference proteome</keyword>
<feature type="signal peptide" evidence="2">
    <location>
        <begin position="1"/>
        <end position="19"/>
    </location>
</feature>
<evidence type="ECO:0000313" key="4">
    <source>
        <dbReference type="Proteomes" id="UP001356427"/>
    </source>
</evidence>
<feature type="compositionally biased region" description="Low complexity" evidence="1">
    <location>
        <begin position="83"/>
        <end position="94"/>
    </location>
</feature>
<reference evidence="3 4" key="1">
    <citation type="submission" date="2021-04" db="EMBL/GenBank/DDBJ databases">
        <authorList>
            <person name="De Guttry C."/>
            <person name="Zahm M."/>
            <person name="Klopp C."/>
            <person name="Cabau C."/>
            <person name="Louis A."/>
            <person name="Berthelot C."/>
            <person name="Parey E."/>
            <person name="Roest Crollius H."/>
            <person name="Montfort J."/>
            <person name="Robinson-Rechavi M."/>
            <person name="Bucao C."/>
            <person name="Bouchez O."/>
            <person name="Gislard M."/>
            <person name="Lluch J."/>
            <person name="Milhes M."/>
            <person name="Lampietro C."/>
            <person name="Lopez Roques C."/>
            <person name="Donnadieu C."/>
            <person name="Braasch I."/>
            <person name="Desvignes T."/>
            <person name="Postlethwait J."/>
            <person name="Bobe J."/>
            <person name="Wedekind C."/>
            <person name="Guiguen Y."/>
        </authorList>
    </citation>
    <scope>NUCLEOTIDE SEQUENCE [LARGE SCALE GENOMIC DNA]</scope>
    <source>
        <strain evidence="3">Cs_M1</strain>
        <tissue evidence="3">Blood</tissue>
    </source>
</reference>
<dbReference type="Proteomes" id="UP001356427">
    <property type="component" value="Unassembled WGS sequence"/>
</dbReference>
<accession>A0AAN8QD41</accession>
<feature type="region of interest" description="Disordered" evidence="1">
    <location>
        <begin position="78"/>
        <end position="108"/>
    </location>
</feature>
<protein>
    <submittedName>
        <fullName evidence="3">Uncharacterized protein</fullName>
    </submittedName>
</protein>
<dbReference type="EMBL" id="JAGTTL010000034">
    <property type="protein sequence ID" value="KAK6295506.1"/>
    <property type="molecule type" value="Genomic_DNA"/>
</dbReference>
<evidence type="ECO:0000256" key="1">
    <source>
        <dbReference type="SAM" id="MobiDB-lite"/>
    </source>
</evidence>
<organism evidence="3 4">
    <name type="scientific">Coregonus suidteri</name>
    <dbReference type="NCBI Taxonomy" id="861788"/>
    <lineage>
        <taxon>Eukaryota</taxon>
        <taxon>Metazoa</taxon>
        <taxon>Chordata</taxon>
        <taxon>Craniata</taxon>
        <taxon>Vertebrata</taxon>
        <taxon>Euteleostomi</taxon>
        <taxon>Actinopterygii</taxon>
        <taxon>Neopterygii</taxon>
        <taxon>Teleostei</taxon>
        <taxon>Protacanthopterygii</taxon>
        <taxon>Salmoniformes</taxon>
        <taxon>Salmonidae</taxon>
        <taxon>Coregoninae</taxon>
        <taxon>Coregonus</taxon>
    </lineage>
</organism>
<evidence type="ECO:0000313" key="3">
    <source>
        <dbReference type="EMBL" id="KAK6295506.1"/>
    </source>
</evidence>
<dbReference type="AlphaFoldDB" id="A0AAN8QD41"/>
<keyword evidence="2" id="KW-0732">Signal</keyword>
<sequence length="174" mass="18598">MLGVIGCFVATVVWSGLLARRTWKPSEEALQSRVSMVNVGSKSIDTTTAGGFGDGGESDLCGPSPVLTVLKGHDKLNNPLGLSSKKSQSPKPSSNQAEAQHHPQYNTHCSPWSLARHTRFHTQTGSSISGHSVPGAWPKQVPCLQLHPTTPLHARNTGTAELESLTLLLLTIQF</sequence>
<feature type="chain" id="PRO_5042875488" evidence="2">
    <location>
        <begin position="20"/>
        <end position="174"/>
    </location>
</feature>
<proteinExistence type="predicted"/>
<gene>
    <name evidence="3" type="ORF">J4Q44_G00347320</name>
</gene>
<feature type="compositionally biased region" description="Polar residues" evidence="1">
    <location>
        <begin position="95"/>
        <end position="108"/>
    </location>
</feature>
<evidence type="ECO:0000256" key="2">
    <source>
        <dbReference type="SAM" id="SignalP"/>
    </source>
</evidence>